<dbReference type="Proteomes" id="UP001600039">
    <property type="component" value="Unassembled WGS sequence"/>
</dbReference>
<dbReference type="RefSeq" id="WP_379858818.1">
    <property type="nucleotide sequence ID" value="NZ_JBHZQA010000010.1"/>
</dbReference>
<dbReference type="EMBL" id="JBHZQA010000010">
    <property type="protein sequence ID" value="MFE3849072.1"/>
    <property type="molecule type" value="Genomic_DNA"/>
</dbReference>
<name>A0ABW6HPX8_9FLAO</name>
<protein>
    <submittedName>
        <fullName evidence="1">Uncharacterized protein</fullName>
    </submittedName>
</protein>
<comment type="caution">
    <text evidence="1">The sequence shown here is derived from an EMBL/GenBank/DDBJ whole genome shotgun (WGS) entry which is preliminary data.</text>
</comment>
<accession>A0ABW6HPX8</accession>
<gene>
    <name evidence="1" type="ORF">ACFX5D_13955</name>
</gene>
<organism evidence="1 2">
    <name type="scientific">Flavobacterium fructosi</name>
    <dbReference type="NCBI Taxonomy" id="3230416"/>
    <lineage>
        <taxon>Bacteria</taxon>
        <taxon>Pseudomonadati</taxon>
        <taxon>Bacteroidota</taxon>
        <taxon>Flavobacteriia</taxon>
        <taxon>Flavobacteriales</taxon>
        <taxon>Flavobacteriaceae</taxon>
        <taxon>Flavobacterium</taxon>
    </lineage>
</organism>
<evidence type="ECO:0000313" key="1">
    <source>
        <dbReference type="EMBL" id="MFE3849072.1"/>
    </source>
</evidence>
<keyword evidence="2" id="KW-1185">Reference proteome</keyword>
<evidence type="ECO:0000313" key="2">
    <source>
        <dbReference type="Proteomes" id="UP001600039"/>
    </source>
</evidence>
<reference evidence="1 2" key="1">
    <citation type="submission" date="2024-06" db="EMBL/GenBank/DDBJ databases">
        <title>Flavobacterium spp. isolated from glacier.</title>
        <authorList>
            <person name="Han D."/>
        </authorList>
    </citation>
    <scope>NUCLEOTIDE SEQUENCE [LARGE SCALE GENOMIC DNA]</scope>
    <source>
        <strain evidence="1 2">LB3P45</strain>
    </source>
</reference>
<proteinExistence type="predicted"/>
<sequence length="212" mass="24469">MSAQIVLDHFLEKFQTLGNTLTDLNFDNLSFFTTKEKIIDMKGQWVSKSYYAEKDKEAIRITYDKLYGIHTHNGVAWPNTFIGVGKSIHYLDWAGEIAYTKNKQPEYFDLQPVFVGDGTETVVGFSSQKQRQILKTERYNADDYLQAKNPNLYALLYARYTQHYDYYLKTGKKTNLVTAINGETDPDINAVFNNLVFGTDITVRELILMNLQ</sequence>